<dbReference type="GO" id="GO:0005634">
    <property type="term" value="C:nucleus"/>
    <property type="evidence" value="ECO:0007669"/>
    <property type="project" value="UniProtKB-SubCell"/>
</dbReference>
<dbReference type="Proteomes" id="UP000318571">
    <property type="component" value="Chromosome 4"/>
</dbReference>
<evidence type="ECO:0000256" key="4">
    <source>
        <dbReference type="ARBA" id="ARBA00016856"/>
    </source>
</evidence>
<evidence type="ECO:0000256" key="2">
    <source>
        <dbReference type="ARBA" id="ARBA00004496"/>
    </source>
</evidence>
<dbReference type="InterPro" id="IPR019385">
    <property type="entry name" value="PHAX_RNA-binding_domain"/>
</dbReference>
<comment type="caution">
    <text evidence="13">The sequence shown here is derived from an EMBL/GenBank/DDBJ whole genome shotgun (WGS) entry which is preliminary data.</text>
</comment>
<evidence type="ECO:0000259" key="12">
    <source>
        <dbReference type="Pfam" id="PF10258"/>
    </source>
</evidence>
<dbReference type="EMBL" id="VCGU01000011">
    <property type="protein sequence ID" value="TRY67014.1"/>
    <property type="molecule type" value="Genomic_DNA"/>
</dbReference>
<keyword evidence="14" id="KW-1185">Reference proteome</keyword>
<evidence type="ECO:0000256" key="1">
    <source>
        <dbReference type="ARBA" id="ARBA00004123"/>
    </source>
</evidence>
<organism evidence="13 14">
    <name type="scientific">Tigriopus californicus</name>
    <name type="common">Marine copepod</name>
    <dbReference type="NCBI Taxonomy" id="6832"/>
    <lineage>
        <taxon>Eukaryota</taxon>
        <taxon>Metazoa</taxon>
        <taxon>Ecdysozoa</taxon>
        <taxon>Arthropoda</taxon>
        <taxon>Crustacea</taxon>
        <taxon>Multicrustacea</taxon>
        <taxon>Hexanauplia</taxon>
        <taxon>Copepoda</taxon>
        <taxon>Harpacticoida</taxon>
        <taxon>Harpacticidae</taxon>
        <taxon>Tigriopus</taxon>
    </lineage>
</organism>
<dbReference type="AlphaFoldDB" id="A0A553NNK4"/>
<evidence type="ECO:0000313" key="14">
    <source>
        <dbReference type="Proteomes" id="UP000318571"/>
    </source>
</evidence>
<evidence type="ECO:0000256" key="3">
    <source>
        <dbReference type="ARBA" id="ARBA00006094"/>
    </source>
</evidence>
<evidence type="ECO:0000256" key="6">
    <source>
        <dbReference type="ARBA" id="ARBA00022490"/>
    </source>
</evidence>
<keyword evidence="9" id="KW-0539">Nucleus</keyword>
<feature type="compositionally biased region" description="Polar residues" evidence="11">
    <location>
        <begin position="90"/>
        <end position="99"/>
    </location>
</feature>
<dbReference type="GO" id="GO:0015031">
    <property type="term" value="P:protein transport"/>
    <property type="evidence" value="ECO:0007669"/>
    <property type="project" value="UniProtKB-KW"/>
</dbReference>
<evidence type="ECO:0000313" key="13">
    <source>
        <dbReference type="EMBL" id="TRY67014.1"/>
    </source>
</evidence>
<feature type="compositionally biased region" description="Low complexity" evidence="11">
    <location>
        <begin position="122"/>
        <end position="132"/>
    </location>
</feature>
<dbReference type="PANTHER" id="PTHR13135:SF0">
    <property type="entry name" value="PHOSPHORYLATED ADAPTER RNA EXPORT PROTEIN"/>
    <property type="match status" value="1"/>
</dbReference>
<keyword evidence="7" id="KW-0694">RNA-binding</keyword>
<evidence type="ECO:0000256" key="7">
    <source>
        <dbReference type="ARBA" id="ARBA00022884"/>
    </source>
</evidence>
<dbReference type="OrthoDB" id="20573at2759"/>
<dbReference type="Pfam" id="PF10258">
    <property type="entry name" value="PHAX_RNA-bd"/>
    <property type="match status" value="1"/>
</dbReference>
<keyword evidence="5" id="KW-0813">Transport</keyword>
<feature type="compositionally biased region" description="Basic residues" evidence="11">
    <location>
        <begin position="321"/>
        <end position="341"/>
    </location>
</feature>
<feature type="compositionally biased region" description="Basic and acidic residues" evidence="11">
    <location>
        <begin position="290"/>
        <end position="300"/>
    </location>
</feature>
<feature type="domain" description="Phosphorylated adapter RNA export protein RNA-binding" evidence="12">
    <location>
        <begin position="381"/>
        <end position="464"/>
    </location>
</feature>
<name>A0A553NNK4_TIGCA</name>
<evidence type="ECO:0000256" key="10">
    <source>
        <dbReference type="ARBA" id="ARBA00030834"/>
    </source>
</evidence>
<dbReference type="InterPro" id="IPR039047">
    <property type="entry name" value="PHAX"/>
</dbReference>
<feature type="region of interest" description="Disordered" evidence="11">
    <location>
        <begin position="546"/>
        <end position="575"/>
    </location>
</feature>
<feature type="compositionally biased region" description="Basic and acidic residues" evidence="11">
    <location>
        <begin position="498"/>
        <end position="509"/>
    </location>
</feature>
<comment type="similarity">
    <text evidence="3">Belongs to the PHAX family.</text>
</comment>
<sequence length="601" mass="66806">MDIAVTMMDQDESRDSPVGPSSILDEVEEGELPDDSDPEDLCYTPLTRPQRETHLSHATNGAPGETGEGSSGDPALMSINNLVLAGPRPRSSTNSSTMANAGDNDHLPGESPALSPHSQAIDSSESDLFPSSSDEDSSNDGNGSGAFRRDAPRPKRKRRRPQRPEASQEESMDQGDHGGADFQVMVTQFQKDRMQRGLPTRRGGKANNIWGSLLQEESLNSELNNIAMGRNLRDLQSDRGSETYDYVMAQKISMMLHEREGRQKEQAQLDEELQDYWDNPQKFKTSNDCAHSRDEDHELHPGANNMDADNRDSRRNGAIRAGKKRSVKERLRAHPSHHRPRGSCETEVDEDLSIPQPGVPRTIADLSDDVLESENVAQLGQEISHKLSEPKTELMIGVVDIVGKEIALDLFRETQQIEAQGGLMIKNGARRRTPGGLFLHLLRVRSAKDSRIDESKVKCFFAQSNQRIGHPKGNSRRRKPGDDDVSFELELASFKKLSEQKKTKHKMDTDSPSDQRNNGHADSDLKPLPDILSCISKKFDEARGRIQGDDLQSDLLPGGSKGLAPFEEPEAPPNSVERVLNTYEDESDDFLYTDTKNIELF</sequence>
<feature type="region of interest" description="Disordered" evidence="11">
    <location>
        <begin position="284"/>
        <end position="361"/>
    </location>
</feature>
<dbReference type="GO" id="GO:0005737">
    <property type="term" value="C:cytoplasm"/>
    <property type="evidence" value="ECO:0007669"/>
    <property type="project" value="UniProtKB-SubCell"/>
</dbReference>
<keyword evidence="6" id="KW-0963">Cytoplasm</keyword>
<keyword evidence="8" id="KW-0653">Protein transport</keyword>
<dbReference type="OMA" id="FREERAY"/>
<dbReference type="GO" id="GO:0006408">
    <property type="term" value="P:snRNA export from nucleus"/>
    <property type="evidence" value="ECO:0007669"/>
    <property type="project" value="InterPro"/>
</dbReference>
<feature type="region of interest" description="Disordered" evidence="11">
    <location>
        <begin position="1"/>
        <end position="184"/>
    </location>
</feature>
<dbReference type="PANTHER" id="PTHR13135">
    <property type="entry name" value="CYTOSOLIC RESINIFERATOXIN BINDING PROTEIN RBP-26"/>
    <property type="match status" value="1"/>
</dbReference>
<feature type="compositionally biased region" description="Acidic residues" evidence="11">
    <location>
        <begin position="25"/>
        <end position="40"/>
    </location>
</feature>
<proteinExistence type="inferred from homology"/>
<feature type="compositionally biased region" description="Basic and acidic residues" evidence="11">
    <location>
        <begin position="517"/>
        <end position="527"/>
    </location>
</feature>
<dbReference type="GO" id="GO:0003723">
    <property type="term" value="F:RNA binding"/>
    <property type="evidence" value="ECO:0007669"/>
    <property type="project" value="UniProtKB-KW"/>
</dbReference>
<dbReference type="InterPro" id="IPR038092">
    <property type="entry name" value="PHAX_RNA-binding_sf"/>
</dbReference>
<evidence type="ECO:0000256" key="11">
    <source>
        <dbReference type="SAM" id="MobiDB-lite"/>
    </source>
</evidence>
<evidence type="ECO:0000256" key="5">
    <source>
        <dbReference type="ARBA" id="ARBA00022448"/>
    </source>
</evidence>
<evidence type="ECO:0000256" key="9">
    <source>
        <dbReference type="ARBA" id="ARBA00023242"/>
    </source>
</evidence>
<dbReference type="STRING" id="6832.A0A553NNK4"/>
<accession>A0A553NNK4</accession>
<feature type="region of interest" description="Disordered" evidence="11">
    <location>
        <begin position="498"/>
        <end position="527"/>
    </location>
</feature>
<reference evidence="13 14" key="1">
    <citation type="journal article" date="2018" name="Nat. Ecol. Evol.">
        <title>Genomic signatures of mitonuclear coevolution across populations of Tigriopus californicus.</title>
        <authorList>
            <person name="Barreto F.S."/>
            <person name="Watson E.T."/>
            <person name="Lima T.G."/>
            <person name="Willett C.S."/>
            <person name="Edmands S."/>
            <person name="Li W."/>
            <person name="Burton R.S."/>
        </authorList>
    </citation>
    <scope>NUCLEOTIDE SEQUENCE [LARGE SCALE GENOMIC DNA]</scope>
    <source>
        <strain evidence="13 14">San Diego</strain>
    </source>
</reference>
<evidence type="ECO:0000256" key="8">
    <source>
        <dbReference type="ARBA" id="ARBA00022927"/>
    </source>
</evidence>
<gene>
    <name evidence="13" type="ORF">TCAL_16953</name>
</gene>
<comment type="subcellular location">
    <subcellularLocation>
        <location evidence="2">Cytoplasm</location>
    </subcellularLocation>
    <subcellularLocation>
        <location evidence="1">Nucleus</location>
    </subcellularLocation>
</comment>
<dbReference type="Gene3D" id="1.10.10.1440">
    <property type="entry name" value="PHAX RNA-binding domain"/>
    <property type="match status" value="1"/>
</dbReference>
<protein>
    <recommendedName>
        <fullName evidence="4">Phosphorylated adapter RNA export protein</fullName>
    </recommendedName>
    <alternativeName>
        <fullName evidence="10">RNA U small nuclear RNA export adapter protein</fullName>
    </alternativeName>
</protein>